<dbReference type="EMBL" id="UZAH01026996">
    <property type="protein sequence ID" value="VDO87575.1"/>
    <property type="molecule type" value="Genomic_DNA"/>
</dbReference>
<sequence>MKVYAVTFVASSLSGIVLMCCLLAICQIYGNVQEFWRELDEEMSTIRSQTDQMWKDLVHIGATRRRRDVYSAGPAGPAGHVGSGTAGYVGISAPAHGFGEKGADGRKPIGRPGPKGQRGAQGDVGPQGSPGVSAGPGAPGPVGPHGGAGPIGPHGVEGGPGPEGATGRPGRDAEYCPCPARGFRGQHGKKV</sequence>
<dbReference type="AlphaFoldDB" id="A0A183FSZ3"/>
<dbReference type="GO" id="GO:0042302">
    <property type="term" value="F:structural constituent of cuticle"/>
    <property type="evidence" value="ECO:0007669"/>
    <property type="project" value="InterPro"/>
</dbReference>
<accession>A0A183FSZ3</accession>
<keyword evidence="1" id="KW-0677">Repeat</keyword>
<feature type="compositionally biased region" description="Low complexity" evidence="2">
    <location>
        <begin position="110"/>
        <end position="136"/>
    </location>
</feature>
<evidence type="ECO:0000259" key="4">
    <source>
        <dbReference type="SMART" id="SM01088"/>
    </source>
</evidence>
<dbReference type="PANTHER" id="PTHR24637:SF425">
    <property type="entry name" value="NEMATODE CUTICLE COLLAGEN N-TERMINAL DOMAIN-CONTAINING PROTEIN"/>
    <property type="match status" value="1"/>
</dbReference>
<evidence type="ECO:0000313" key="5">
    <source>
        <dbReference type="EMBL" id="VDO87575.1"/>
    </source>
</evidence>
<dbReference type="Pfam" id="PF01484">
    <property type="entry name" value="Col_cuticle_N"/>
    <property type="match status" value="1"/>
</dbReference>
<dbReference type="SMART" id="SM01088">
    <property type="entry name" value="Col_cuticle_N"/>
    <property type="match status" value="1"/>
</dbReference>
<gene>
    <name evidence="5" type="ORF">HPBE_LOCUS11135</name>
</gene>
<dbReference type="InterPro" id="IPR002486">
    <property type="entry name" value="Col_cuticle_N"/>
</dbReference>
<feature type="compositionally biased region" description="Gly residues" evidence="2">
    <location>
        <begin position="143"/>
        <end position="164"/>
    </location>
</feature>
<keyword evidence="6" id="KW-1185">Reference proteome</keyword>
<evidence type="ECO:0000256" key="3">
    <source>
        <dbReference type="SAM" id="Phobius"/>
    </source>
</evidence>
<feature type="compositionally biased region" description="Basic and acidic residues" evidence="2">
    <location>
        <begin position="98"/>
        <end position="107"/>
    </location>
</feature>
<reference evidence="7" key="2">
    <citation type="submission" date="2019-09" db="UniProtKB">
        <authorList>
            <consortium name="WormBaseParasite"/>
        </authorList>
    </citation>
    <scope>IDENTIFICATION</scope>
</reference>
<keyword evidence="3" id="KW-1133">Transmembrane helix</keyword>
<dbReference type="Proteomes" id="UP000050761">
    <property type="component" value="Unassembled WGS sequence"/>
</dbReference>
<proteinExistence type="predicted"/>
<dbReference type="PANTHER" id="PTHR24637">
    <property type="entry name" value="COLLAGEN"/>
    <property type="match status" value="1"/>
</dbReference>
<feature type="transmembrane region" description="Helical" evidence="3">
    <location>
        <begin position="6"/>
        <end position="29"/>
    </location>
</feature>
<dbReference type="WBParaSite" id="HPBE_0001113401-mRNA-1">
    <property type="protein sequence ID" value="HPBE_0001113401-mRNA-1"/>
    <property type="gene ID" value="HPBE_0001113401"/>
</dbReference>
<name>A0A183FSZ3_HELPZ</name>
<reference evidence="5 6" key="1">
    <citation type="submission" date="2018-11" db="EMBL/GenBank/DDBJ databases">
        <authorList>
            <consortium name="Pathogen Informatics"/>
        </authorList>
    </citation>
    <scope>NUCLEOTIDE SEQUENCE [LARGE SCALE GENOMIC DNA]</scope>
</reference>
<feature type="domain" description="Nematode cuticle collagen N-terminal" evidence="4">
    <location>
        <begin position="5"/>
        <end position="57"/>
    </location>
</feature>
<organism evidence="6 7">
    <name type="scientific">Heligmosomoides polygyrus</name>
    <name type="common">Parasitic roundworm</name>
    <dbReference type="NCBI Taxonomy" id="6339"/>
    <lineage>
        <taxon>Eukaryota</taxon>
        <taxon>Metazoa</taxon>
        <taxon>Ecdysozoa</taxon>
        <taxon>Nematoda</taxon>
        <taxon>Chromadorea</taxon>
        <taxon>Rhabditida</taxon>
        <taxon>Rhabditina</taxon>
        <taxon>Rhabditomorpha</taxon>
        <taxon>Strongyloidea</taxon>
        <taxon>Heligmosomidae</taxon>
        <taxon>Heligmosomoides</taxon>
    </lineage>
</organism>
<keyword evidence="3" id="KW-0812">Transmembrane</keyword>
<keyword evidence="3" id="KW-0472">Membrane</keyword>
<accession>A0A3P8CT64</accession>
<feature type="region of interest" description="Disordered" evidence="2">
    <location>
        <begin position="97"/>
        <end position="191"/>
    </location>
</feature>
<evidence type="ECO:0000256" key="2">
    <source>
        <dbReference type="SAM" id="MobiDB-lite"/>
    </source>
</evidence>
<evidence type="ECO:0000256" key="1">
    <source>
        <dbReference type="ARBA" id="ARBA00022737"/>
    </source>
</evidence>
<dbReference type="OrthoDB" id="8939548at2759"/>
<evidence type="ECO:0000313" key="7">
    <source>
        <dbReference type="WBParaSite" id="HPBE_0001113401-mRNA-1"/>
    </source>
</evidence>
<evidence type="ECO:0000313" key="6">
    <source>
        <dbReference type="Proteomes" id="UP000050761"/>
    </source>
</evidence>
<protein>
    <submittedName>
        <fullName evidence="7">Col_cuticle_N domain-containing protein</fullName>
    </submittedName>
</protein>